<feature type="non-terminal residue" evidence="16">
    <location>
        <position position="417"/>
    </location>
</feature>
<keyword evidence="12 13" id="KW-0807">Transducer</keyword>
<dbReference type="PROSITE" id="PS50262">
    <property type="entry name" value="G_PROTEIN_RECEP_F1_2"/>
    <property type="match status" value="1"/>
</dbReference>
<dbReference type="PRINTS" id="PR00245">
    <property type="entry name" value="OLFACTORYR"/>
</dbReference>
<feature type="transmembrane region" description="Helical" evidence="14">
    <location>
        <begin position="155"/>
        <end position="180"/>
    </location>
</feature>
<evidence type="ECO:0000256" key="5">
    <source>
        <dbReference type="ARBA" id="ARBA00022725"/>
    </source>
</evidence>
<keyword evidence="7 13" id="KW-0297">G-protein coupled receptor</keyword>
<organism evidence="16 17">
    <name type="scientific">Polypterus senegalus</name>
    <name type="common">Senegal bichir</name>
    <dbReference type="NCBI Taxonomy" id="55291"/>
    <lineage>
        <taxon>Eukaryota</taxon>
        <taxon>Metazoa</taxon>
        <taxon>Chordata</taxon>
        <taxon>Craniata</taxon>
        <taxon>Vertebrata</taxon>
        <taxon>Euteleostomi</taxon>
        <taxon>Actinopterygii</taxon>
        <taxon>Polypteriformes</taxon>
        <taxon>Polypteridae</taxon>
        <taxon>Polypterus</taxon>
    </lineage>
</organism>
<keyword evidence="9" id="KW-1015">Disulfide bond</keyword>
<gene>
    <name evidence="16" type="primary">Or6n1_1</name>
    <name evidence="16" type="ORF">GTO96_0012580</name>
</gene>
<dbReference type="EMBL" id="JAATIS010008602">
    <property type="protein sequence ID" value="KAG2456896.1"/>
    <property type="molecule type" value="Genomic_DNA"/>
</dbReference>
<accession>A0A8X8BIT3</accession>
<dbReference type="PANTHER" id="PTHR24242">
    <property type="entry name" value="G-PROTEIN COUPLED RECEPTOR"/>
    <property type="match status" value="1"/>
</dbReference>
<evidence type="ECO:0000256" key="13">
    <source>
        <dbReference type="RuleBase" id="RU000688"/>
    </source>
</evidence>
<evidence type="ECO:0000256" key="11">
    <source>
        <dbReference type="ARBA" id="ARBA00023180"/>
    </source>
</evidence>
<evidence type="ECO:0000256" key="2">
    <source>
        <dbReference type="ARBA" id="ARBA00022475"/>
    </source>
</evidence>
<feature type="transmembrane region" description="Helical" evidence="14">
    <location>
        <begin position="192"/>
        <end position="213"/>
    </location>
</feature>
<dbReference type="GO" id="GO:0004930">
    <property type="term" value="F:G protein-coupled receptor activity"/>
    <property type="evidence" value="ECO:0007669"/>
    <property type="project" value="UniProtKB-KW"/>
</dbReference>
<reference evidence="16 17" key="1">
    <citation type="journal article" date="2021" name="Cell">
        <title>Tracing the genetic footprints of vertebrate landing in non-teleost ray-finned fishes.</title>
        <authorList>
            <person name="Bi X."/>
            <person name="Wang K."/>
            <person name="Yang L."/>
            <person name="Pan H."/>
            <person name="Jiang H."/>
            <person name="Wei Q."/>
            <person name="Fang M."/>
            <person name="Yu H."/>
            <person name="Zhu C."/>
            <person name="Cai Y."/>
            <person name="He Y."/>
            <person name="Gan X."/>
            <person name="Zeng H."/>
            <person name="Yu D."/>
            <person name="Zhu Y."/>
            <person name="Jiang H."/>
            <person name="Qiu Q."/>
            <person name="Yang H."/>
            <person name="Zhang Y.E."/>
            <person name="Wang W."/>
            <person name="Zhu M."/>
            <person name="He S."/>
            <person name="Zhang G."/>
        </authorList>
    </citation>
    <scope>NUCLEOTIDE SEQUENCE [LARGE SCALE GENOMIC DNA]</scope>
    <source>
        <strain evidence="16">Bchr_013</strain>
    </source>
</reference>
<feature type="transmembrane region" description="Helical" evidence="14">
    <location>
        <begin position="337"/>
        <end position="359"/>
    </location>
</feature>
<evidence type="ECO:0000256" key="14">
    <source>
        <dbReference type="SAM" id="Phobius"/>
    </source>
</evidence>
<dbReference type="Proteomes" id="UP000886611">
    <property type="component" value="Unassembled WGS sequence"/>
</dbReference>
<dbReference type="Gene3D" id="1.20.1070.10">
    <property type="entry name" value="Rhodopsin 7-helix transmembrane proteins"/>
    <property type="match status" value="1"/>
</dbReference>
<evidence type="ECO:0000256" key="3">
    <source>
        <dbReference type="ARBA" id="ARBA00022606"/>
    </source>
</evidence>
<dbReference type="Pfam" id="PF13853">
    <property type="entry name" value="7tm_4"/>
    <property type="match status" value="1"/>
</dbReference>
<evidence type="ECO:0000256" key="9">
    <source>
        <dbReference type="ARBA" id="ARBA00023157"/>
    </source>
</evidence>
<dbReference type="SUPFAM" id="SSF81321">
    <property type="entry name" value="Family A G protein-coupled receptor-like"/>
    <property type="match status" value="1"/>
</dbReference>
<dbReference type="PROSITE" id="PS00237">
    <property type="entry name" value="G_PROTEIN_RECEP_F1_1"/>
    <property type="match status" value="1"/>
</dbReference>
<dbReference type="InterPro" id="IPR000725">
    <property type="entry name" value="Olfact_rcpt"/>
</dbReference>
<dbReference type="GO" id="GO:0005886">
    <property type="term" value="C:plasma membrane"/>
    <property type="evidence" value="ECO:0007669"/>
    <property type="project" value="UniProtKB-SubCell"/>
</dbReference>
<keyword evidence="2" id="KW-1003">Cell membrane</keyword>
<evidence type="ECO:0000313" key="17">
    <source>
        <dbReference type="Proteomes" id="UP000886611"/>
    </source>
</evidence>
<keyword evidence="3" id="KW-0716">Sensory transduction</keyword>
<dbReference type="CDD" id="cd13954">
    <property type="entry name" value="7tmA_OR"/>
    <property type="match status" value="1"/>
</dbReference>
<comment type="caution">
    <text evidence="16">The sequence shown here is derived from an EMBL/GenBank/DDBJ whole genome shotgun (WGS) entry which is preliminary data.</text>
</comment>
<evidence type="ECO:0000256" key="10">
    <source>
        <dbReference type="ARBA" id="ARBA00023170"/>
    </source>
</evidence>
<keyword evidence="11" id="KW-0325">Glycoprotein</keyword>
<evidence type="ECO:0000259" key="15">
    <source>
        <dbReference type="PROSITE" id="PS50262"/>
    </source>
</evidence>
<feature type="non-terminal residue" evidence="16">
    <location>
        <position position="1"/>
    </location>
</feature>
<feature type="transmembrane region" description="Helical" evidence="14">
    <location>
        <begin position="233"/>
        <end position="251"/>
    </location>
</feature>
<name>A0A8X8BIT3_POLSE</name>
<feature type="transmembrane region" description="Helical" evidence="14">
    <location>
        <begin position="119"/>
        <end position="143"/>
    </location>
</feature>
<dbReference type="InterPro" id="IPR000276">
    <property type="entry name" value="GPCR_Rhodpsn"/>
</dbReference>
<keyword evidence="17" id="KW-1185">Reference proteome</keyword>
<keyword evidence="4 13" id="KW-0812">Transmembrane</keyword>
<dbReference type="PANTHER" id="PTHR24242:SF359">
    <property type="entry name" value="ODORANT RECEPTOR-RELATED"/>
    <property type="match status" value="1"/>
</dbReference>
<proteinExistence type="inferred from homology"/>
<evidence type="ECO:0000256" key="8">
    <source>
        <dbReference type="ARBA" id="ARBA00023136"/>
    </source>
</evidence>
<dbReference type="GO" id="GO:0004984">
    <property type="term" value="F:olfactory receptor activity"/>
    <property type="evidence" value="ECO:0007669"/>
    <property type="project" value="InterPro"/>
</dbReference>
<evidence type="ECO:0000313" key="16">
    <source>
        <dbReference type="EMBL" id="KAG2456896.1"/>
    </source>
</evidence>
<feature type="transmembrane region" description="Helical" evidence="14">
    <location>
        <begin position="365"/>
        <end position="385"/>
    </location>
</feature>
<dbReference type="PRINTS" id="PR00237">
    <property type="entry name" value="GPCRRHODOPSN"/>
</dbReference>
<keyword evidence="8 14" id="KW-0472">Membrane</keyword>
<keyword evidence="10 13" id="KW-0675">Receptor</keyword>
<comment type="subcellular location">
    <subcellularLocation>
        <location evidence="1">Cell membrane</location>
        <topology evidence="1">Multi-pass membrane protein</topology>
    </subcellularLocation>
</comment>
<evidence type="ECO:0000256" key="6">
    <source>
        <dbReference type="ARBA" id="ARBA00022989"/>
    </source>
</evidence>
<keyword evidence="6 14" id="KW-1133">Transmembrane helix</keyword>
<sequence>MGDTRRCCRGTWGFGAFIPMNKKASSPSDLEVQSVGPCSFFRKVRRKKVTKGPHGLLHHQRNTNKACLQLDPVKHLQLDTLDGRSICLALNMRAPNETEHVVQEFLLAGIPGLQAHQNLLFIAFLLVYLGVMVGNLLILYLVFLDRRLHTPMYFFLCNLAFLDILITTTIFPKMFAVILLEDRIISFYGCFLQMYLILAVGSTENLILIVMAYDRYVAIMKPLHYHLIINGKLCVFLTVGAWVLGYLAPFVPLVDAILLSYCGPNNIEYCYCDYPTVVSLACADVTNIINTAFIFAMSVINIPLVLIIVSYLKIILNVYFMNPEDCRKAFSTCSTHLIVVLTYYFSLDLLYITFMIGNISADNRIIIGVIIYLLTPLLNPIIYSLRNKQIKQAAKKYLDLSLRTNIFAINSFRADVD</sequence>
<evidence type="ECO:0000256" key="7">
    <source>
        <dbReference type="ARBA" id="ARBA00023040"/>
    </source>
</evidence>
<evidence type="ECO:0000256" key="12">
    <source>
        <dbReference type="ARBA" id="ARBA00023224"/>
    </source>
</evidence>
<dbReference type="InterPro" id="IPR017452">
    <property type="entry name" value="GPCR_Rhodpsn_7TM"/>
</dbReference>
<protein>
    <submittedName>
        <fullName evidence="16">OR6N1 protein</fullName>
    </submittedName>
</protein>
<evidence type="ECO:0000256" key="4">
    <source>
        <dbReference type="ARBA" id="ARBA00022692"/>
    </source>
</evidence>
<evidence type="ECO:0000256" key="1">
    <source>
        <dbReference type="ARBA" id="ARBA00004651"/>
    </source>
</evidence>
<feature type="transmembrane region" description="Helical" evidence="14">
    <location>
        <begin position="293"/>
        <end position="316"/>
    </location>
</feature>
<keyword evidence="5" id="KW-0552">Olfaction</keyword>
<dbReference type="FunFam" id="1.20.1070.10:FF:000015">
    <property type="entry name" value="Olfactory receptor"/>
    <property type="match status" value="1"/>
</dbReference>
<feature type="domain" description="G-protein coupled receptors family 1 profile" evidence="15">
    <location>
        <begin position="134"/>
        <end position="383"/>
    </location>
</feature>
<dbReference type="AlphaFoldDB" id="A0A8X8BIT3"/>
<dbReference type="InterPro" id="IPR050939">
    <property type="entry name" value="Olfactory_GPCR1"/>
</dbReference>
<comment type="similarity">
    <text evidence="13">Belongs to the G-protein coupled receptor 1 family.</text>
</comment>